<dbReference type="PROSITE" id="PS00301">
    <property type="entry name" value="G_TR_1"/>
    <property type="match status" value="1"/>
</dbReference>
<keyword evidence="11" id="KW-1185">Reference proteome</keyword>
<keyword evidence="3" id="KW-0963">Cytoplasm</keyword>
<evidence type="ECO:0000313" key="11">
    <source>
        <dbReference type="Proteomes" id="UP000198718"/>
    </source>
</evidence>
<dbReference type="Gene3D" id="1.10.10.10">
    <property type="entry name" value="Winged helix-like DNA-binding domain superfamily/Winged helix DNA-binding domain"/>
    <property type="match status" value="1"/>
</dbReference>
<dbReference type="InterPro" id="IPR036390">
    <property type="entry name" value="WH_DNA-bd_sf"/>
</dbReference>
<evidence type="ECO:0000256" key="1">
    <source>
        <dbReference type="ARBA" id="ARBA00004496"/>
    </source>
</evidence>
<dbReference type="Pfam" id="PF09107">
    <property type="entry name" value="WHD_3rd_SelB"/>
    <property type="match status" value="1"/>
</dbReference>
<dbReference type="Gene3D" id="3.40.50.300">
    <property type="entry name" value="P-loop containing nucleotide triphosphate hydrolases"/>
    <property type="match status" value="1"/>
</dbReference>
<dbReference type="PANTHER" id="PTHR43721">
    <property type="entry name" value="ELONGATION FACTOR TU-RELATED"/>
    <property type="match status" value="1"/>
</dbReference>
<evidence type="ECO:0000256" key="5">
    <source>
        <dbReference type="ARBA" id="ARBA00022917"/>
    </source>
</evidence>
<dbReference type="GO" id="GO:0003746">
    <property type="term" value="F:translation elongation factor activity"/>
    <property type="evidence" value="ECO:0007669"/>
    <property type="project" value="UniProtKB-KW"/>
</dbReference>
<accession>A0A1G9CZ17</accession>
<dbReference type="GO" id="GO:0003723">
    <property type="term" value="F:RNA binding"/>
    <property type="evidence" value="ECO:0007669"/>
    <property type="project" value="InterPro"/>
</dbReference>
<dbReference type="InterPro" id="IPR009000">
    <property type="entry name" value="Transl_B-barrel_sf"/>
</dbReference>
<evidence type="ECO:0000256" key="6">
    <source>
        <dbReference type="ARBA" id="ARBA00023134"/>
    </source>
</evidence>
<dbReference type="SUPFAM" id="SSF46785">
    <property type="entry name" value="Winged helix' DNA-binding domain"/>
    <property type="match status" value="2"/>
</dbReference>
<dbReference type="Pfam" id="PF09106">
    <property type="entry name" value="WHD_2nd_SelB"/>
    <property type="match status" value="1"/>
</dbReference>
<dbReference type="Pfam" id="PF00009">
    <property type="entry name" value="GTP_EFTU"/>
    <property type="match status" value="1"/>
</dbReference>
<dbReference type="EMBL" id="FNFP01000002">
    <property type="protein sequence ID" value="SDK56927.1"/>
    <property type="molecule type" value="Genomic_DNA"/>
</dbReference>
<dbReference type="InterPro" id="IPR004535">
    <property type="entry name" value="Transl_elong_SelB"/>
</dbReference>
<keyword evidence="4" id="KW-0547">Nucleotide-binding</keyword>
<dbReference type="GO" id="GO:0003924">
    <property type="term" value="F:GTPase activity"/>
    <property type="evidence" value="ECO:0007669"/>
    <property type="project" value="InterPro"/>
</dbReference>
<dbReference type="AlphaFoldDB" id="A0A1G9CZ17"/>
<dbReference type="InterPro" id="IPR015190">
    <property type="entry name" value="Elong_fac_SelB-wing-hlx_typ-2"/>
</dbReference>
<dbReference type="NCBIfam" id="TIGR00231">
    <property type="entry name" value="small_GTP"/>
    <property type="match status" value="1"/>
</dbReference>
<keyword evidence="5" id="KW-0648">Protein biosynthesis</keyword>
<dbReference type="InterPro" id="IPR000795">
    <property type="entry name" value="T_Tr_GTP-bd_dom"/>
</dbReference>
<organism evidence="10 11">
    <name type="scientific">Natronincola ferrireducens</name>
    <dbReference type="NCBI Taxonomy" id="393762"/>
    <lineage>
        <taxon>Bacteria</taxon>
        <taxon>Bacillati</taxon>
        <taxon>Bacillota</taxon>
        <taxon>Clostridia</taxon>
        <taxon>Peptostreptococcales</taxon>
        <taxon>Natronincolaceae</taxon>
        <taxon>Natronincola</taxon>
    </lineage>
</organism>
<dbReference type="RefSeq" id="WP_090553106.1">
    <property type="nucleotide sequence ID" value="NZ_FNFP01000002.1"/>
</dbReference>
<dbReference type="InterPro" id="IPR050055">
    <property type="entry name" value="EF-Tu_GTPase"/>
</dbReference>
<evidence type="ECO:0000256" key="2">
    <source>
        <dbReference type="ARBA" id="ARBA00015953"/>
    </source>
</evidence>
<dbReference type="CDD" id="cd03696">
    <property type="entry name" value="SelB_II"/>
    <property type="match status" value="1"/>
</dbReference>
<dbReference type="Gene3D" id="2.40.30.10">
    <property type="entry name" value="Translation factors"/>
    <property type="match status" value="1"/>
</dbReference>
<dbReference type="Gene3D" id="1.10.10.2770">
    <property type="match status" value="1"/>
</dbReference>
<dbReference type="InterPro" id="IPR015191">
    <property type="entry name" value="SelB_WHD4"/>
</dbReference>
<dbReference type="OrthoDB" id="9804504at2"/>
<dbReference type="SUPFAM" id="SSF52540">
    <property type="entry name" value="P-loop containing nucleoside triphosphate hydrolases"/>
    <property type="match status" value="1"/>
</dbReference>
<dbReference type="NCBIfam" id="TIGR00475">
    <property type="entry name" value="selB"/>
    <property type="match status" value="1"/>
</dbReference>
<gene>
    <name evidence="10" type="ORF">SAMN05660472_01598</name>
</gene>
<evidence type="ECO:0000313" key="10">
    <source>
        <dbReference type="EMBL" id="SDK56927.1"/>
    </source>
</evidence>
<dbReference type="CDD" id="cd15491">
    <property type="entry name" value="selB_III"/>
    <property type="match status" value="1"/>
</dbReference>
<proteinExistence type="predicted"/>
<dbReference type="SUPFAM" id="SSF50465">
    <property type="entry name" value="EF-Tu/eEF-1alpha/eIF2-gamma C-terminal domain"/>
    <property type="match status" value="1"/>
</dbReference>
<dbReference type="CDD" id="cd04171">
    <property type="entry name" value="SelB"/>
    <property type="match status" value="1"/>
</dbReference>
<dbReference type="PRINTS" id="PR00315">
    <property type="entry name" value="ELONGATNFCT"/>
</dbReference>
<dbReference type="InterPro" id="IPR009001">
    <property type="entry name" value="Transl_elong_EF1A/Init_IF2_C"/>
</dbReference>
<dbReference type="InterPro" id="IPR027417">
    <property type="entry name" value="P-loop_NTPase"/>
</dbReference>
<keyword evidence="10" id="KW-0251">Elongation factor</keyword>
<dbReference type="PANTHER" id="PTHR43721:SF22">
    <property type="entry name" value="ELONGATION FACTOR TU, MITOCHONDRIAL"/>
    <property type="match status" value="1"/>
</dbReference>
<keyword evidence="6" id="KW-0342">GTP-binding</keyword>
<dbReference type="STRING" id="393762.SAMN05660472_01598"/>
<evidence type="ECO:0000256" key="8">
    <source>
        <dbReference type="ARBA" id="ARBA00031615"/>
    </source>
</evidence>
<name>A0A1G9CZ17_9FIRM</name>
<evidence type="ECO:0000256" key="3">
    <source>
        <dbReference type="ARBA" id="ARBA00022490"/>
    </source>
</evidence>
<dbReference type="Proteomes" id="UP000198718">
    <property type="component" value="Unassembled WGS sequence"/>
</dbReference>
<dbReference type="GO" id="GO:0005737">
    <property type="term" value="C:cytoplasm"/>
    <property type="evidence" value="ECO:0007669"/>
    <property type="project" value="UniProtKB-SubCell"/>
</dbReference>
<dbReference type="Pfam" id="PF25461">
    <property type="entry name" value="Beta-barrel_SelB"/>
    <property type="match status" value="1"/>
</dbReference>
<dbReference type="InterPro" id="IPR036388">
    <property type="entry name" value="WH-like_DNA-bd_sf"/>
</dbReference>
<dbReference type="InterPro" id="IPR031157">
    <property type="entry name" value="G_TR_CS"/>
</dbReference>
<dbReference type="GO" id="GO:0001514">
    <property type="term" value="P:selenocysteine incorporation"/>
    <property type="evidence" value="ECO:0007669"/>
    <property type="project" value="InterPro"/>
</dbReference>
<dbReference type="InterPro" id="IPR005225">
    <property type="entry name" value="Small_GTP-bd"/>
</dbReference>
<dbReference type="InterPro" id="IPR057335">
    <property type="entry name" value="Beta-barrel_SelB"/>
</dbReference>
<dbReference type="InterPro" id="IPR004161">
    <property type="entry name" value="EFTu-like_2"/>
</dbReference>
<dbReference type="GO" id="GO:0005525">
    <property type="term" value="F:GTP binding"/>
    <property type="evidence" value="ECO:0007669"/>
    <property type="project" value="UniProtKB-KW"/>
</dbReference>
<dbReference type="Pfam" id="PF03144">
    <property type="entry name" value="GTP_EFTU_D2"/>
    <property type="match status" value="1"/>
</dbReference>
<feature type="domain" description="Tr-type G" evidence="9">
    <location>
        <begin position="1"/>
        <end position="174"/>
    </location>
</feature>
<sequence length="631" mass="71717">MKNIVIGTAGHIDHGKTTLIKALTGRSTDRLKEEKKRGISIELGFTHFDLPSGRRAGIIDVPGHEKFIKHMLAGVGGMDIVLLVVAADEGVMPQTKEHLDILSLLNIKKGIIVITKESLVDEEWLQLIKEDIRQKVKSTFLENAKMMVVDSVGGTGIKELITIIDQLTDETESRNINAPVRMPIDRVFTITGFGTVVTGTLVEGKITVEDTLEILPQKIKVRIRNIQVHGNSVETAYAGQRVAINLANIKKEDIERGYVLAQVNSMETTMMIDVRIKTLKDVSRVIQNRDRVRLYHGSTEIFGRIMLLEKQELSPGESDFVQLRLEESIAVKKGDHIVVRFYSPIETIGGAIVIDNNPQKHKRFDKRVIQELAIKEKGTPEDILEKHIERYSNQFPDAAYLAKTTVQQIDEVKKLVTHLVAVNRVLLLNNTNVLHQSYYTEIKEKALGLLKEYHKSNPLRQGMMKEEFKGKLIPNNAGKSGDALLALLEKDEIIKVLGKYIALYDFEISFNKAQIQIKSILEENYLKEPFATPRLEDVIKSMEFKKQEIEQVLESMMAKELMKISSDIVLHEKAYQKSKDLLIQYIEKHGSISLAEFRDLLNTSRKYAVALLEYFDNNRVTKRLEDRRTLY</sequence>
<comment type="subcellular location">
    <subcellularLocation>
        <location evidence="1">Cytoplasm</location>
    </subcellularLocation>
</comment>
<evidence type="ECO:0000256" key="7">
    <source>
        <dbReference type="ARBA" id="ARBA00025526"/>
    </source>
</evidence>
<dbReference type="PROSITE" id="PS51722">
    <property type="entry name" value="G_TR_2"/>
    <property type="match status" value="1"/>
</dbReference>
<comment type="function">
    <text evidence="7">Translation factor necessary for the incorporation of selenocysteine into proteins. It probably replaces EF-Tu for the insertion of selenocysteine directed by the UGA codon. SelB binds GTP and GDP.</text>
</comment>
<protein>
    <recommendedName>
        <fullName evidence="2">Selenocysteine-specific elongation factor</fullName>
    </recommendedName>
    <alternativeName>
        <fullName evidence="8">SelB translation factor</fullName>
    </alternativeName>
</protein>
<evidence type="ECO:0000259" key="9">
    <source>
        <dbReference type="PROSITE" id="PS51722"/>
    </source>
</evidence>
<evidence type="ECO:0000256" key="4">
    <source>
        <dbReference type="ARBA" id="ARBA00022741"/>
    </source>
</evidence>
<dbReference type="SUPFAM" id="SSF50447">
    <property type="entry name" value="Translation proteins"/>
    <property type="match status" value="1"/>
</dbReference>
<reference evidence="10 11" key="1">
    <citation type="submission" date="2016-10" db="EMBL/GenBank/DDBJ databases">
        <authorList>
            <person name="de Groot N.N."/>
        </authorList>
    </citation>
    <scope>NUCLEOTIDE SEQUENCE [LARGE SCALE GENOMIC DNA]</scope>
    <source>
        <strain evidence="10 11">DSM 18346</strain>
    </source>
</reference>